<reference evidence="2 3" key="1">
    <citation type="journal article" date="2021" name="Elife">
        <title>Chloroplast acquisition without the gene transfer in kleptoplastic sea slugs, Plakobranchus ocellatus.</title>
        <authorList>
            <person name="Maeda T."/>
            <person name="Takahashi S."/>
            <person name="Yoshida T."/>
            <person name="Shimamura S."/>
            <person name="Takaki Y."/>
            <person name="Nagai Y."/>
            <person name="Toyoda A."/>
            <person name="Suzuki Y."/>
            <person name="Arimoto A."/>
            <person name="Ishii H."/>
            <person name="Satoh N."/>
            <person name="Nishiyama T."/>
            <person name="Hasebe M."/>
            <person name="Maruyama T."/>
            <person name="Minagawa J."/>
            <person name="Obokata J."/>
            <person name="Shigenobu S."/>
        </authorList>
    </citation>
    <scope>NUCLEOTIDE SEQUENCE [LARGE SCALE GENOMIC DNA]</scope>
</reference>
<keyword evidence="3" id="KW-1185">Reference proteome</keyword>
<evidence type="ECO:0000313" key="2">
    <source>
        <dbReference type="EMBL" id="GFN97004.1"/>
    </source>
</evidence>
<dbReference type="AlphaFoldDB" id="A0AAV3ZPC0"/>
<proteinExistence type="predicted"/>
<accession>A0AAV3ZPC0</accession>
<evidence type="ECO:0000313" key="3">
    <source>
        <dbReference type="Proteomes" id="UP000735302"/>
    </source>
</evidence>
<evidence type="ECO:0000256" key="1">
    <source>
        <dbReference type="SAM" id="MobiDB-lite"/>
    </source>
</evidence>
<gene>
    <name evidence="2" type="ORF">PoB_002351000</name>
</gene>
<comment type="caution">
    <text evidence="2">The sequence shown here is derived from an EMBL/GenBank/DDBJ whole genome shotgun (WGS) entry which is preliminary data.</text>
</comment>
<organism evidence="2 3">
    <name type="scientific">Plakobranchus ocellatus</name>
    <dbReference type="NCBI Taxonomy" id="259542"/>
    <lineage>
        <taxon>Eukaryota</taxon>
        <taxon>Metazoa</taxon>
        <taxon>Spiralia</taxon>
        <taxon>Lophotrochozoa</taxon>
        <taxon>Mollusca</taxon>
        <taxon>Gastropoda</taxon>
        <taxon>Heterobranchia</taxon>
        <taxon>Euthyneura</taxon>
        <taxon>Panpulmonata</taxon>
        <taxon>Sacoglossa</taxon>
        <taxon>Placobranchoidea</taxon>
        <taxon>Plakobranchidae</taxon>
        <taxon>Plakobranchus</taxon>
    </lineage>
</organism>
<feature type="region of interest" description="Disordered" evidence="1">
    <location>
        <begin position="48"/>
        <end position="125"/>
    </location>
</feature>
<dbReference type="Proteomes" id="UP000735302">
    <property type="component" value="Unassembled WGS sequence"/>
</dbReference>
<dbReference type="EMBL" id="BLXT01002714">
    <property type="protein sequence ID" value="GFN97004.1"/>
    <property type="molecule type" value="Genomic_DNA"/>
</dbReference>
<protein>
    <submittedName>
        <fullName evidence="2">Uncharacterized protein</fullName>
    </submittedName>
</protein>
<sequence length="125" mass="13749">MYTLTCIYQSCKLTNAAEKNDVVTSNHTVYAPIRHSKYQPGIEIASGPVCNRKNPPPEISKTSALVPCRQYPPPRISKVSAPARLRQHPPPRISKASSAPARLRQHPPPRISKASAPVRGRQNPP</sequence>
<name>A0AAV3ZPC0_9GAST</name>